<dbReference type="SUPFAM" id="SSF56801">
    <property type="entry name" value="Acetyl-CoA synthetase-like"/>
    <property type="match status" value="1"/>
</dbReference>
<feature type="domain" description="AMP-binding enzyme C-terminal" evidence="1">
    <location>
        <begin position="19"/>
        <end position="89"/>
    </location>
</feature>
<evidence type="ECO:0000259" key="1">
    <source>
        <dbReference type="Pfam" id="PF13193"/>
    </source>
</evidence>
<dbReference type="RefSeq" id="WP_410002823.1">
    <property type="nucleotide sequence ID" value="NZ_MSCT01000015.1"/>
</dbReference>
<feature type="non-terminal residue" evidence="2">
    <location>
        <position position="1"/>
    </location>
</feature>
<dbReference type="InterPro" id="IPR025110">
    <property type="entry name" value="AMP-bd_C"/>
</dbReference>
<accession>A0A1Q8ENA3</accession>
<dbReference type="InterPro" id="IPR045851">
    <property type="entry name" value="AMP-bd_C_sf"/>
</dbReference>
<name>A0A1Q8ENA3_9PSED</name>
<evidence type="ECO:0000313" key="2">
    <source>
        <dbReference type="EMBL" id="OLF53277.1"/>
    </source>
</evidence>
<dbReference type="PANTHER" id="PTHR42921:SF1">
    <property type="entry name" value="ACETOACETYL-COA SYNTHETASE"/>
    <property type="match status" value="1"/>
</dbReference>
<proteinExistence type="predicted"/>
<comment type="caution">
    <text evidence="2">The sequence shown here is derived from an EMBL/GenBank/DDBJ whole genome shotgun (WGS) entry which is preliminary data.</text>
</comment>
<keyword evidence="2" id="KW-0436">Ligase</keyword>
<dbReference type="AlphaFoldDB" id="A0A1Q8ENA3"/>
<dbReference type="EMBL" id="MSCT01000015">
    <property type="protein sequence ID" value="OLF53277.1"/>
    <property type="molecule type" value="Genomic_DNA"/>
</dbReference>
<dbReference type="Proteomes" id="UP000185578">
    <property type="component" value="Unassembled WGS sequence"/>
</dbReference>
<dbReference type="PANTHER" id="PTHR42921">
    <property type="entry name" value="ACETOACETYL-COA SYNTHETASE"/>
    <property type="match status" value="1"/>
</dbReference>
<dbReference type="Pfam" id="PF13193">
    <property type="entry name" value="AMP-binding_C"/>
    <property type="match status" value="1"/>
</dbReference>
<dbReference type="GO" id="GO:0030729">
    <property type="term" value="F:acetoacetate-CoA ligase activity"/>
    <property type="evidence" value="ECO:0007669"/>
    <property type="project" value="TreeGrafter"/>
</dbReference>
<gene>
    <name evidence="2" type="ORF">BTN82_17490</name>
</gene>
<protein>
    <submittedName>
        <fullName evidence="2">Acetoacetate--CoA ligase</fullName>
    </submittedName>
</protein>
<dbReference type="Gene3D" id="3.30.300.30">
    <property type="match status" value="1"/>
</dbReference>
<evidence type="ECO:0000313" key="3">
    <source>
        <dbReference type="Proteomes" id="UP000185578"/>
    </source>
</evidence>
<sequence length="127" mass="14117">LNPGGVRIGTAEIYRQVEKLEAVVESLAIGQQWDSDVRVVLFVRLRDGLPLDDALQEQIRQVIRANTTPRHVPAKILAVSDIPRTISGKIVELAVRNVVHGLPVKNTDALANPEALEQFRDRPELRS</sequence>
<organism evidence="2 3">
    <name type="scientific">Pseudomonas chlororaphis</name>
    <dbReference type="NCBI Taxonomy" id="587753"/>
    <lineage>
        <taxon>Bacteria</taxon>
        <taxon>Pseudomonadati</taxon>
        <taxon>Pseudomonadota</taxon>
        <taxon>Gammaproteobacteria</taxon>
        <taxon>Pseudomonadales</taxon>
        <taxon>Pseudomonadaceae</taxon>
        <taxon>Pseudomonas</taxon>
    </lineage>
</organism>
<reference evidence="2 3" key="1">
    <citation type="submission" date="2016-12" db="EMBL/GenBank/DDBJ databases">
        <authorList>
            <person name="Song W.-J."/>
            <person name="Kurnit D.M."/>
        </authorList>
    </citation>
    <scope>NUCLEOTIDE SEQUENCE [LARGE SCALE GENOMIC DNA]</scope>
    <source>
        <strain evidence="2 3">PCL1601</strain>
    </source>
</reference>